<evidence type="ECO:0000256" key="1">
    <source>
        <dbReference type="ARBA" id="ARBA00004571"/>
    </source>
</evidence>
<dbReference type="AlphaFoldDB" id="A0A538SGC2"/>
<evidence type="ECO:0000256" key="13">
    <source>
        <dbReference type="ARBA" id="ARBA00023237"/>
    </source>
</evidence>
<keyword evidence="12" id="KW-0564">Palmitate</keyword>
<keyword evidence="15" id="KW-1133">Transmembrane helix</keyword>
<comment type="similarity">
    <text evidence="2">Belongs to the BexD/CtrA/VexA family.</text>
</comment>
<evidence type="ECO:0000259" key="17">
    <source>
        <dbReference type="Pfam" id="PF22461"/>
    </source>
</evidence>
<evidence type="ECO:0000256" key="7">
    <source>
        <dbReference type="ARBA" id="ARBA00022729"/>
    </source>
</evidence>
<dbReference type="GO" id="GO:0015288">
    <property type="term" value="F:porin activity"/>
    <property type="evidence" value="ECO:0007669"/>
    <property type="project" value="UniProtKB-KW"/>
</dbReference>
<dbReference type="Proteomes" id="UP000316292">
    <property type="component" value="Unassembled WGS sequence"/>
</dbReference>
<evidence type="ECO:0000256" key="6">
    <source>
        <dbReference type="ARBA" id="ARBA00022692"/>
    </source>
</evidence>
<dbReference type="Gene3D" id="3.10.560.10">
    <property type="entry name" value="Outer membrane lipoprotein wza domain like"/>
    <property type="match status" value="1"/>
</dbReference>
<evidence type="ECO:0000256" key="11">
    <source>
        <dbReference type="ARBA" id="ARBA00023136"/>
    </source>
</evidence>
<dbReference type="EMBL" id="VBOR01000035">
    <property type="protein sequence ID" value="TMQ50420.1"/>
    <property type="molecule type" value="Genomic_DNA"/>
</dbReference>
<reference evidence="18 19" key="1">
    <citation type="journal article" date="2019" name="Nat. Microbiol.">
        <title>Mediterranean grassland soil C-N compound turnover is dependent on rainfall and depth, and is mediated by genomically divergent microorganisms.</title>
        <authorList>
            <person name="Diamond S."/>
            <person name="Andeer P.F."/>
            <person name="Li Z."/>
            <person name="Crits-Christoph A."/>
            <person name="Burstein D."/>
            <person name="Anantharaman K."/>
            <person name="Lane K.R."/>
            <person name="Thomas B.C."/>
            <person name="Pan C."/>
            <person name="Northen T.R."/>
            <person name="Banfield J.F."/>
        </authorList>
    </citation>
    <scope>NUCLEOTIDE SEQUENCE [LARGE SCALE GENOMIC DNA]</scope>
    <source>
        <strain evidence="18">WS_1</strain>
    </source>
</reference>
<proteinExistence type="inferred from homology"/>
<keyword evidence="7" id="KW-0732">Signal</keyword>
<dbReference type="PANTHER" id="PTHR33619:SF3">
    <property type="entry name" value="POLYSACCHARIDE EXPORT PROTEIN GFCE-RELATED"/>
    <property type="match status" value="1"/>
</dbReference>
<dbReference type="GO" id="GO:0009279">
    <property type="term" value="C:cell outer membrane"/>
    <property type="evidence" value="ECO:0007669"/>
    <property type="project" value="UniProtKB-SubCell"/>
</dbReference>
<dbReference type="GO" id="GO:0046930">
    <property type="term" value="C:pore complex"/>
    <property type="evidence" value="ECO:0007669"/>
    <property type="project" value="UniProtKB-KW"/>
</dbReference>
<feature type="domain" description="SLBB" evidence="17">
    <location>
        <begin position="143"/>
        <end position="224"/>
    </location>
</feature>
<evidence type="ECO:0000256" key="2">
    <source>
        <dbReference type="ARBA" id="ARBA00009450"/>
    </source>
</evidence>
<evidence type="ECO:0000256" key="10">
    <source>
        <dbReference type="ARBA" id="ARBA00023114"/>
    </source>
</evidence>
<comment type="caution">
    <text evidence="18">The sequence shown here is derived from an EMBL/GenBank/DDBJ whole genome shotgun (WGS) entry which is preliminary data.</text>
</comment>
<feature type="transmembrane region" description="Helical" evidence="15">
    <location>
        <begin position="273"/>
        <end position="294"/>
    </location>
</feature>
<evidence type="ECO:0000256" key="14">
    <source>
        <dbReference type="ARBA" id="ARBA00023288"/>
    </source>
</evidence>
<dbReference type="InterPro" id="IPR049712">
    <property type="entry name" value="Poly_export"/>
</dbReference>
<keyword evidence="4" id="KW-1134">Transmembrane beta strand</keyword>
<keyword evidence="10" id="KW-0626">Porin</keyword>
<keyword evidence="9" id="KW-0406">Ion transport</keyword>
<dbReference type="InterPro" id="IPR054765">
    <property type="entry name" value="SLBB_dom"/>
</dbReference>
<dbReference type="Pfam" id="PF02563">
    <property type="entry name" value="Poly_export"/>
    <property type="match status" value="1"/>
</dbReference>
<dbReference type="InterPro" id="IPR003715">
    <property type="entry name" value="Poly_export_N"/>
</dbReference>
<evidence type="ECO:0000256" key="12">
    <source>
        <dbReference type="ARBA" id="ARBA00023139"/>
    </source>
</evidence>
<keyword evidence="11 15" id="KW-0472">Membrane</keyword>
<keyword evidence="3" id="KW-0813">Transport</keyword>
<keyword evidence="8" id="KW-0625">Polysaccharide transport</keyword>
<evidence type="ECO:0000313" key="18">
    <source>
        <dbReference type="EMBL" id="TMQ50420.1"/>
    </source>
</evidence>
<sequence length="296" mass="31197">MGNFDLIVCRRTVGGLSRAFRLGAWAVSFCAIAGLLVLGRPVLADPDPMLAAAPDATPGTPGSATYRLGSGDVLNVEVVGRRDLSQQYTVGQDGVLFMPLTGGVNAEGKTANELAAELARRLSLYDRDITQVNVSVAEFRSRKIFVLGAVLHPGKYAFAQLPTIWDAIQEAGGPAEDAQLSSVEIIPSETSSGRQTQVVDVAAAIREGRVQRLERLKPGDTVRVPKGLPGTGDLGTTASSNLSDYIDRANPEGNPTLVPGDTVFLSRQGSGNFMSALQIMTPIVALASAIVLLVKR</sequence>
<evidence type="ECO:0000256" key="4">
    <source>
        <dbReference type="ARBA" id="ARBA00022452"/>
    </source>
</evidence>
<feature type="transmembrane region" description="Helical" evidence="15">
    <location>
        <begin position="20"/>
        <end position="39"/>
    </location>
</feature>
<protein>
    <submittedName>
        <fullName evidence="18">Polysaccharide export protein</fullName>
    </submittedName>
</protein>
<evidence type="ECO:0000256" key="8">
    <source>
        <dbReference type="ARBA" id="ARBA00023047"/>
    </source>
</evidence>
<evidence type="ECO:0000256" key="5">
    <source>
        <dbReference type="ARBA" id="ARBA00022597"/>
    </source>
</evidence>
<dbReference type="GO" id="GO:0015159">
    <property type="term" value="F:polysaccharide transmembrane transporter activity"/>
    <property type="evidence" value="ECO:0007669"/>
    <property type="project" value="InterPro"/>
</dbReference>
<evidence type="ECO:0000256" key="9">
    <source>
        <dbReference type="ARBA" id="ARBA00023065"/>
    </source>
</evidence>
<keyword evidence="5" id="KW-0762">Sugar transport</keyword>
<organism evidence="18 19">
    <name type="scientific">Eiseniibacteriota bacterium</name>
    <dbReference type="NCBI Taxonomy" id="2212470"/>
    <lineage>
        <taxon>Bacteria</taxon>
        <taxon>Candidatus Eiseniibacteriota</taxon>
    </lineage>
</organism>
<evidence type="ECO:0000313" key="19">
    <source>
        <dbReference type="Proteomes" id="UP000316292"/>
    </source>
</evidence>
<comment type="subcellular location">
    <subcellularLocation>
        <location evidence="1">Cell outer membrane</location>
        <topology evidence="1">Multi-pass membrane protein</topology>
    </subcellularLocation>
</comment>
<dbReference type="Gene3D" id="3.30.1950.10">
    <property type="entry name" value="wza like domain"/>
    <property type="match status" value="1"/>
</dbReference>
<dbReference type="PANTHER" id="PTHR33619">
    <property type="entry name" value="POLYSACCHARIDE EXPORT PROTEIN GFCE-RELATED"/>
    <property type="match status" value="1"/>
</dbReference>
<dbReference type="GO" id="GO:0006811">
    <property type="term" value="P:monoatomic ion transport"/>
    <property type="evidence" value="ECO:0007669"/>
    <property type="project" value="UniProtKB-KW"/>
</dbReference>
<keyword evidence="14" id="KW-0449">Lipoprotein</keyword>
<dbReference type="Pfam" id="PF22461">
    <property type="entry name" value="SLBB_2"/>
    <property type="match status" value="1"/>
</dbReference>
<evidence type="ECO:0000256" key="3">
    <source>
        <dbReference type="ARBA" id="ARBA00022448"/>
    </source>
</evidence>
<name>A0A538SGC2_UNCEI</name>
<evidence type="ECO:0000259" key="16">
    <source>
        <dbReference type="Pfam" id="PF02563"/>
    </source>
</evidence>
<accession>A0A538SGC2</accession>
<feature type="domain" description="Polysaccharide export protein N-terminal" evidence="16">
    <location>
        <begin position="63"/>
        <end position="136"/>
    </location>
</feature>
<gene>
    <name evidence="18" type="ORF">E6K71_02760</name>
</gene>
<keyword evidence="6 15" id="KW-0812">Transmembrane</keyword>
<evidence type="ECO:0000256" key="15">
    <source>
        <dbReference type="SAM" id="Phobius"/>
    </source>
</evidence>
<keyword evidence="13" id="KW-0998">Cell outer membrane</keyword>